<comment type="caution">
    <text evidence="2">The sequence shown here is derived from an EMBL/GenBank/DDBJ whole genome shotgun (WGS) entry which is preliminary data.</text>
</comment>
<sequence>MVAGRPQKVRSSHGSARPARSPVQNGSPASLTPLPPSLKASGELQEKVPRVYTHMHTTIFGRAGTRLSGETRIIWRRLPPPHACVGTKPPYIHLHSDIVR</sequence>
<dbReference type="AlphaFoldDB" id="A0A8J2MX27"/>
<evidence type="ECO:0000256" key="1">
    <source>
        <dbReference type="SAM" id="MobiDB-lite"/>
    </source>
</evidence>
<evidence type="ECO:0000313" key="3">
    <source>
        <dbReference type="Proteomes" id="UP000789524"/>
    </source>
</evidence>
<protein>
    <submittedName>
        <fullName evidence="2">(African queen) hypothetical protein</fullName>
    </submittedName>
</protein>
<dbReference type="EMBL" id="CAKASE010000043">
    <property type="protein sequence ID" value="CAG9558654.1"/>
    <property type="molecule type" value="Genomic_DNA"/>
</dbReference>
<keyword evidence="3" id="KW-1185">Reference proteome</keyword>
<evidence type="ECO:0000313" key="2">
    <source>
        <dbReference type="EMBL" id="CAG9558654.1"/>
    </source>
</evidence>
<accession>A0A8J2MX27</accession>
<name>A0A8J2MX27_9NEOP</name>
<feature type="region of interest" description="Disordered" evidence="1">
    <location>
        <begin position="1"/>
        <end position="45"/>
    </location>
</feature>
<dbReference type="Proteomes" id="UP000789524">
    <property type="component" value="Unassembled WGS sequence"/>
</dbReference>
<gene>
    <name evidence="2" type="ORF">DCHRY22_LOCUS696</name>
</gene>
<reference evidence="2" key="1">
    <citation type="submission" date="2021-09" db="EMBL/GenBank/DDBJ databases">
        <authorList>
            <person name="Martin H S."/>
        </authorList>
    </citation>
    <scope>NUCLEOTIDE SEQUENCE</scope>
</reference>
<proteinExistence type="predicted"/>
<organism evidence="2 3">
    <name type="scientific">Danaus chrysippus</name>
    <name type="common">African queen</name>
    <dbReference type="NCBI Taxonomy" id="151541"/>
    <lineage>
        <taxon>Eukaryota</taxon>
        <taxon>Metazoa</taxon>
        <taxon>Ecdysozoa</taxon>
        <taxon>Arthropoda</taxon>
        <taxon>Hexapoda</taxon>
        <taxon>Insecta</taxon>
        <taxon>Pterygota</taxon>
        <taxon>Neoptera</taxon>
        <taxon>Endopterygota</taxon>
        <taxon>Lepidoptera</taxon>
        <taxon>Glossata</taxon>
        <taxon>Ditrysia</taxon>
        <taxon>Papilionoidea</taxon>
        <taxon>Nymphalidae</taxon>
        <taxon>Danainae</taxon>
        <taxon>Danaini</taxon>
        <taxon>Danaina</taxon>
        <taxon>Danaus</taxon>
        <taxon>Anosia</taxon>
    </lineage>
</organism>
<feature type="compositionally biased region" description="Low complexity" evidence="1">
    <location>
        <begin position="27"/>
        <end position="41"/>
    </location>
</feature>
<dbReference type="OrthoDB" id="7489880at2759"/>